<gene>
    <name evidence="2" type="ORF">UFOVP620_25</name>
</gene>
<dbReference type="InterPro" id="IPR000943">
    <property type="entry name" value="RNA_pol_sigma70"/>
</dbReference>
<reference evidence="2" key="1">
    <citation type="submission" date="2020-04" db="EMBL/GenBank/DDBJ databases">
        <authorList>
            <person name="Chiriac C."/>
            <person name="Salcher M."/>
            <person name="Ghai R."/>
            <person name="Kavagutti S V."/>
        </authorList>
    </citation>
    <scope>NUCLEOTIDE SEQUENCE</scope>
</reference>
<protein>
    <submittedName>
        <fullName evidence="2">RNA polymerase sigma-70 region 4</fullName>
    </submittedName>
</protein>
<dbReference type="EMBL" id="LR796576">
    <property type="protein sequence ID" value="CAB4152617.1"/>
    <property type="molecule type" value="Genomic_DNA"/>
</dbReference>
<evidence type="ECO:0000259" key="1">
    <source>
        <dbReference type="PROSITE" id="PS00716"/>
    </source>
</evidence>
<evidence type="ECO:0000313" key="2">
    <source>
        <dbReference type="EMBL" id="CAB4152617.1"/>
    </source>
</evidence>
<sequence length="54" mass="6720">MKNSKEHRHDNYFTQEEVAYILEIPRFKVEQIERKALEKVTLRLNRKYKKEDLL</sequence>
<feature type="domain" description="RNA polymerase sigma-70" evidence="1">
    <location>
        <begin position="14"/>
        <end position="40"/>
    </location>
</feature>
<dbReference type="InterPro" id="IPR013324">
    <property type="entry name" value="RNA_pol_sigma_r3/r4-like"/>
</dbReference>
<organism evidence="2">
    <name type="scientific">uncultured Caudovirales phage</name>
    <dbReference type="NCBI Taxonomy" id="2100421"/>
    <lineage>
        <taxon>Viruses</taxon>
        <taxon>Duplodnaviria</taxon>
        <taxon>Heunggongvirae</taxon>
        <taxon>Uroviricota</taxon>
        <taxon>Caudoviricetes</taxon>
        <taxon>Peduoviridae</taxon>
        <taxon>Maltschvirus</taxon>
        <taxon>Maltschvirus maltsch</taxon>
    </lineage>
</organism>
<name>A0A6J5N2N3_9CAUD</name>
<dbReference type="GO" id="GO:0003700">
    <property type="term" value="F:DNA-binding transcription factor activity"/>
    <property type="evidence" value="ECO:0007669"/>
    <property type="project" value="InterPro"/>
</dbReference>
<dbReference type="GO" id="GO:0006352">
    <property type="term" value="P:DNA-templated transcription initiation"/>
    <property type="evidence" value="ECO:0007669"/>
    <property type="project" value="InterPro"/>
</dbReference>
<proteinExistence type="predicted"/>
<dbReference type="Pfam" id="PF04545">
    <property type="entry name" value="Sigma70_r4"/>
    <property type="match status" value="1"/>
</dbReference>
<dbReference type="PROSITE" id="PS00716">
    <property type="entry name" value="SIGMA70_2"/>
    <property type="match status" value="1"/>
</dbReference>
<accession>A0A6J5N2N3</accession>
<dbReference type="InterPro" id="IPR007630">
    <property type="entry name" value="RNA_pol_sigma70_r4"/>
</dbReference>
<dbReference type="SUPFAM" id="SSF88659">
    <property type="entry name" value="Sigma3 and sigma4 domains of RNA polymerase sigma factors"/>
    <property type="match status" value="1"/>
</dbReference>